<dbReference type="EMBL" id="AUBJ02000001">
    <property type="protein sequence ID" value="MCP2332637.1"/>
    <property type="molecule type" value="Genomic_DNA"/>
</dbReference>
<gene>
    <name evidence="2" type="ORF">G443_002907</name>
</gene>
<evidence type="ECO:0000256" key="1">
    <source>
        <dbReference type="SAM" id="MobiDB-lite"/>
    </source>
</evidence>
<sequence length="126" mass="14321">MDVAGGDPALSRHLRDSLKVLRDASDNPEFQRLADDIIAGRQGLRAAATSDLFAQAMAPHVGQFVERYEQLSEEEREELARQGERQLAEQREVIAEERREAERRARRRDDDDDDDEGGGGFLQRGW</sequence>
<evidence type="ECO:0000313" key="3">
    <source>
        <dbReference type="Proteomes" id="UP000791080"/>
    </source>
</evidence>
<feature type="region of interest" description="Disordered" evidence="1">
    <location>
        <begin position="75"/>
        <end position="126"/>
    </location>
</feature>
<dbReference type="Proteomes" id="UP000791080">
    <property type="component" value="Unassembled WGS sequence"/>
</dbReference>
<accession>A0ABT1JJF1</accession>
<evidence type="ECO:0000313" key="2">
    <source>
        <dbReference type="EMBL" id="MCP2332637.1"/>
    </source>
</evidence>
<proteinExistence type="predicted"/>
<comment type="caution">
    <text evidence="2">The sequence shown here is derived from an EMBL/GenBank/DDBJ whole genome shotgun (WGS) entry which is preliminary data.</text>
</comment>
<feature type="compositionally biased region" description="Basic and acidic residues" evidence="1">
    <location>
        <begin position="78"/>
        <end position="109"/>
    </location>
</feature>
<protein>
    <submittedName>
        <fullName evidence="2">Uncharacterized protein</fullName>
    </submittedName>
</protein>
<name>A0ABT1JJF1_ACTCY</name>
<keyword evidence="3" id="KW-1185">Reference proteome</keyword>
<reference evidence="2 3" key="1">
    <citation type="submission" date="2013-07" db="EMBL/GenBank/DDBJ databases">
        <authorList>
            <consortium name="DOE Joint Genome Institute"/>
            <person name="Reeve W."/>
            <person name="Huntemann M."/>
            <person name="Han J."/>
            <person name="Chen A."/>
            <person name="Kyrpides N."/>
            <person name="Mavromatis K."/>
            <person name="Markowitz V."/>
            <person name="Palaniappan K."/>
            <person name="Ivanova N."/>
            <person name="Schaumberg A."/>
            <person name="Pati A."/>
            <person name="Liolios K."/>
            <person name="Nordberg H.P."/>
            <person name="Cantor M.N."/>
            <person name="Hua S.X."/>
            <person name="Woyke T."/>
        </authorList>
    </citation>
    <scope>NUCLEOTIDE SEQUENCE [LARGE SCALE GENOMIC DNA]</scope>
    <source>
        <strain evidence="2 3">DSM 43889</strain>
    </source>
</reference>
<organism evidence="2 3">
    <name type="scientific">Actinoalloteichus caeruleus DSM 43889</name>
    <dbReference type="NCBI Taxonomy" id="1120930"/>
    <lineage>
        <taxon>Bacteria</taxon>
        <taxon>Bacillati</taxon>
        <taxon>Actinomycetota</taxon>
        <taxon>Actinomycetes</taxon>
        <taxon>Pseudonocardiales</taxon>
        <taxon>Pseudonocardiaceae</taxon>
        <taxon>Actinoalloteichus</taxon>
        <taxon>Actinoalloteichus cyanogriseus</taxon>
    </lineage>
</organism>
<reference evidence="2 3" key="2">
    <citation type="submission" date="2022-06" db="EMBL/GenBank/DDBJ databases">
        <title>Genomic Encyclopedia of Type Strains, Phase I: the one thousand microbial genomes (KMG-I) project.</title>
        <authorList>
            <person name="Kyrpides N."/>
        </authorList>
    </citation>
    <scope>NUCLEOTIDE SEQUENCE [LARGE SCALE GENOMIC DNA]</scope>
    <source>
        <strain evidence="2 3">DSM 43889</strain>
    </source>
</reference>